<dbReference type="EMBL" id="SEWY01000002">
    <property type="protein sequence ID" value="TBH74213.1"/>
    <property type="molecule type" value="Genomic_DNA"/>
</dbReference>
<dbReference type="Gene3D" id="2.60.40.10">
    <property type="entry name" value="Immunoglobulins"/>
    <property type="match status" value="1"/>
</dbReference>
<keyword evidence="3" id="KW-0378">Hydrolase</keyword>
<reference evidence="3 4" key="1">
    <citation type="submission" date="2019-02" db="EMBL/GenBank/DDBJ databases">
        <title>Genome of a new Bacteroidetes strain.</title>
        <authorList>
            <person name="Pitt A."/>
        </authorList>
    </citation>
    <scope>NUCLEOTIDE SEQUENCE [LARGE SCALE GENOMIC DNA]</scope>
    <source>
        <strain evidence="3 4">103A-SOEBACH</strain>
    </source>
</reference>
<dbReference type="PANTHER" id="PTHR43405">
    <property type="entry name" value="GLYCOSYL HYDROLASE DIGH"/>
    <property type="match status" value="1"/>
</dbReference>
<dbReference type="Pfam" id="PF02638">
    <property type="entry name" value="GHL10"/>
    <property type="match status" value="1"/>
</dbReference>
<dbReference type="GO" id="GO:0016787">
    <property type="term" value="F:hydrolase activity"/>
    <property type="evidence" value="ECO:0007669"/>
    <property type="project" value="UniProtKB-KW"/>
</dbReference>
<dbReference type="InterPro" id="IPR013783">
    <property type="entry name" value="Ig-like_fold"/>
</dbReference>
<evidence type="ECO:0000256" key="1">
    <source>
        <dbReference type="ARBA" id="ARBA00022729"/>
    </source>
</evidence>
<evidence type="ECO:0000313" key="3">
    <source>
        <dbReference type="EMBL" id="TBH74213.1"/>
    </source>
</evidence>
<gene>
    <name evidence="3" type="ORF">EWU20_03495</name>
</gene>
<dbReference type="Gene3D" id="3.20.20.80">
    <property type="entry name" value="Glycosidases"/>
    <property type="match status" value="1"/>
</dbReference>
<protein>
    <submittedName>
        <fullName evidence="3">Glycoside hydrolase</fullName>
    </submittedName>
</protein>
<comment type="caution">
    <text evidence="3">The sequence shown here is derived from an EMBL/GenBank/DDBJ whole genome shotgun (WGS) entry which is preliminary data.</text>
</comment>
<keyword evidence="4" id="KW-1185">Reference proteome</keyword>
<dbReference type="SUPFAM" id="SSF51445">
    <property type="entry name" value="(Trans)glycosidases"/>
    <property type="match status" value="1"/>
</dbReference>
<dbReference type="OrthoDB" id="9773203at2"/>
<dbReference type="PANTHER" id="PTHR43405:SF1">
    <property type="entry name" value="GLYCOSYL HYDROLASE DIGH"/>
    <property type="match status" value="1"/>
</dbReference>
<evidence type="ECO:0000259" key="2">
    <source>
        <dbReference type="Pfam" id="PF02638"/>
    </source>
</evidence>
<keyword evidence="1" id="KW-0732">Signal</keyword>
<organism evidence="3 4">
    <name type="scientific">Aquirufa antheringensis</name>
    <dbReference type="NCBI Taxonomy" id="2516559"/>
    <lineage>
        <taxon>Bacteria</taxon>
        <taxon>Pseudomonadati</taxon>
        <taxon>Bacteroidota</taxon>
        <taxon>Cytophagia</taxon>
        <taxon>Cytophagales</taxon>
        <taxon>Flectobacillaceae</taxon>
        <taxon>Aquirufa</taxon>
    </lineage>
</organism>
<dbReference type="RefSeq" id="WP_130922740.1">
    <property type="nucleotide sequence ID" value="NZ_JAANOM010000001.1"/>
</dbReference>
<evidence type="ECO:0000313" key="4">
    <source>
        <dbReference type="Proteomes" id="UP000293583"/>
    </source>
</evidence>
<dbReference type="InterPro" id="IPR003790">
    <property type="entry name" value="GHL10"/>
</dbReference>
<dbReference type="Proteomes" id="UP000293583">
    <property type="component" value="Unassembled WGS sequence"/>
</dbReference>
<dbReference type="InterPro" id="IPR017853">
    <property type="entry name" value="GH"/>
</dbReference>
<feature type="domain" description="Glycosyl hydrolase-like 10" evidence="2">
    <location>
        <begin position="25"/>
        <end position="336"/>
    </location>
</feature>
<name>A0A4Q9BFC7_9BACT</name>
<accession>A0A4Q9BFC7</accession>
<dbReference type="InterPro" id="IPR052177">
    <property type="entry name" value="Divisome_Glycosyl_Hydrolase"/>
</dbReference>
<dbReference type="AlphaFoldDB" id="A0A4Q9BFC7"/>
<proteinExistence type="predicted"/>
<sequence>MMRLISTLIFCLLFTCVLAQGPKRELRGVWVATVQNIDWPSPHNYDGAKQKSEFIDLLNSHQKTGINALFVQIRTASDALYAKSAEPWTTYLSGKQGQAPSPYYDPLEFMINQTHARGMEFHAWLNLNRASMSSRALLSSEHVARKHPEWLLSYGGQLLFDFGIPAVRHYIAGLVRNIILNYNVDGIHFDDYFYPYPDPKSKLNDEDTYLKYRLSGESRADWRRRNTSALIQEISETIRKTNPKMKFGISPFGIWRHKTSDPVKGSPTVKGLQSYDDLYADTDYWLKQGWLDYIAPQLYWDTAHRVAPFKPLAEWWNAHSYGKPVYFGMASYHLGDVWTNKEMKKQVEISRSMSQGQGLIFYSSTSLTKNTKGFRDTLRAHYFVHPALVPTTPWLDSIAPHAPTQVFLANKKLTWQAGEESDDKDPVAYYVVYRIPKQDKKYLEDPSNIIYKGKATEVFLEQDDLKPGYGFTVTALDRLHNESRPSAIAWIKPVSSD</sequence>